<organism evidence="2 3">
    <name type="scientific">Elysia marginata</name>
    <dbReference type="NCBI Taxonomy" id="1093978"/>
    <lineage>
        <taxon>Eukaryota</taxon>
        <taxon>Metazoa</taxon>
        <taxon>Spiralia</taxon>
        <taxon>Lophotrochozoa</taxon>
        <taxon>Mollusca</taxon>
        <taxon>Gastropoda</taxon>
        <taxon>Heterobranchia</taxon>
        <taxon>Euthyneura</taxon>
        <taxon>Panpulmonata</taxon>
        <taxon>Sacoglossa</taxon>
        <taxon>Placobranchoidea</taxon>
        <taxon>Plakobranchidae</taxon>
        <taxon>Elysia</taxon>
    </lineage>
</organism>
<accession>A0AAV4JQC0</accession>
<dbReference type="AlphaFoldDB" id="A0AAV4JQC0"/>
<comment type="caution">
    <text evidence="2">The sequence shown here is derived from an EMBL/GenBank/DDBJ whole genome shotgun (WGS) entry which is preliminary data.</text>
</comment>
<protein>
    <submittedName>
        <fullName evidence="2">Uncharacterized protein</fullName>
    </submittedName>
</protein>
<feature type="region of interest" description="Disordered" evidence="1">
    <location>
        <begin position="1"/>
        <end position="56"/>
    </location>
</feature>
<keyword evidence="3" id="KW-1185">Reference proteome</keyword>
<name>A0AAV4JQC0_9GAST</name>
<proteinExistence type="predicted"/>
<evidence type="ECO:0000256" key="1">
    <source>
        <dbReference type="SAM" id="MobiDB-lite"/>
    </source>
</evidence>
<dbReference type="Proteomes" id="UP000762676">
    <property type="component" value="Unassembled WGS sequence"/>
</dbReference>
<feature type="compositionally biased region" description="Acidic residues" evidence="1">
    <location>
        <begin position="30"/>
        <end position="40"/>
    </location>
</feature>
<evidence type="ECO:0000313" key="3">
    <source>
        <dbReference type="Proteomes" id="UP000762676"/>
    </source>
</evidence>
<gene>
    <name evidence="2" type="ORF">ElyMa_003428100</name>
</gene>
<sequence length="151" mass="17545">MKNKKKGGEKKKKKKKKHKQKKKEKKKREEEEEKEKEEEDKEKKEEDKQDGRNKLISLEISTEKTRLMSSLEISTEKTRLMSSLEISTKKARPVFSSIKSIPVDVQFNDQRLEITRSFKHLGKIVTDEGSKSELLLRIAQVVAGMTKLNSS</sequence>
<reference evidence="2 3" key="1">
    <citation type="journal article" date="2021" name="Elife">
        <title>Chloroplast acquisition without the gene transfer in kleptoplastic sea slugs, Plakobranchus ocellatus.</title>
        <authorList>
            <person name="Maeda T."/>
            <person name="Takahashi S."/>
            <person name="Yoshida T."/>
            <person name="Shimamura S."/>
            <person name="Takaki Y."/>
            <person name="Nagai Y."/>
            <person name="Toyoda A."/>
            <person name="Suzuki Y."/>
            <person name="Arimoto A."/>
            <person name="Ishii H."/>
            <person name="Satoh N."/>
            <person name="Nishiyama T."/>
            <person name="Hasebe M."/>
            <person name="Maruyama T."/>
            <person name="Minagawa J."/>
            <person name="Obokata J."/>
            <person name="Shigenobu S."/>
        </authorList>
    </citation>
    <scope>NUCLEOTIDE SEQUENCE [LARGE SCALE GENOMIC DNA]</scope>
</reference>
<dbReference type="EMBL" id="BMAT01007037">
    <property type="protein sequence ID" value="GFS24889.1"/>
    <property type="molecule type" value="Genomic_DNA"/>
</dbReference>
<feature type="compositionally biased region" description="Basic residues" evidence="1">
    <location>
        <begin position="1"/>
        <end position="26"/>
    </location>
</feature>
<evidence type="ECO:0000313" key="2">
    <source>
        <dbReference type="EMBL" id="GFS24889.1"/>
    </source>
</evidence>
<feature type="compositionally biased region" description="Basic and acidic residues" evidence="1">
    <location>
        <begin position="41"/>
        <end position="53"/>
    </location>
</feature>